<evidence type="ECO:0000313" key="3">
    <source>
        <dbReference type="EMBL" id="KAJ1611776.1"/>
    </source>
</evidence>
<name>A0A9D5HYK6_9CRYT</name>
<feature type="domain" description="RecQ mediated genome instability protein 1 OB-fold" evidence="2">
    <location>
        <begin position="57"/>
        <end position="138"/>
    </location>
</feature>
<reference evidence="3" key="1">
    <citation type="submission" date="2022-10" db="EMBL/GenBank/DDBJ databases">
        <title>Adaptive evolution leads to modifications in subtelomeric GC content in a zoonotic Cryptosporidium species.</title>
        <authorList>
            <person name="Li J."/>
            <person name="Feng Y."/>
            <person name="Xiao L."/>
        </authorList>
    </citation>
    <scope>NUCLEOTIDE SEQUENCE</scope>
    <source>
        <strain evidence="3">33844</strain>
    </source>
</reference>
<sequence>MSGSLAERLLRELKIQIGEEVEEQLDPYRGDYDEYSSKLLKLLLSTDLSRIVKKGSLPLDILSLHKVSLGGVHLLQLLEAEDVSKPKSKNRFYFSSRAERMQGVSITPPSKNRMMRLVFTDGASVFSAMEYKYLPELDGFIQFWCDYREGVEKRRILGAEAKSGHVVVLLSGEPEIKRGVVLLLPGMLTFVMHADMEQGTDPGALEGAEALGKRPTGGSSSSILSDKRPDKRQTKAIKGNMDIRSYSNFVISSTLPSNESFQASDPVQKGTQPGTSSVHSSSLREDELLLQRLEIRDGGLSEGDGSDSSVVEILPCPSSLGQTELLGGGGHNCPGDLVYIDDFDNYVDLEIREDLECQDEDSCDPGTLHLDSPGGGSYSISRSSWQRQGDSADAKEFGLVIWVEAAVISSRRSENEDEMLLELGIHYPVPLPQPWDELLLQDVTLTRQVAEKILSVDGDGESPEDRAHLLSIDSLVLLVRFIQGNMCLNVSSDSDSREARRVNLIGFIPT</sequence>
<dbReference type="SMART" id="SM01161">
    <property type="entry name" value="DUF1767"/>
    <property type="match status" value="1"/>
</dbReference>
<feature type="region of interest" description="Disordered" evidence="1">
    <location>
        <begin position="260"/>
        <end position="283"/>
    </location>
</feature>
<organism evidence="3">
    <name type="scientific">Cryptosporidium canis</name>
    <dbReference type="NCBI Taxonomy" id="195482"/>
    <lineage>
        <taxon>Eukaryota</taxon>
        <taxon>Sar</taxon>
        <taxon>Alveolata</taxon>
        <taxon>Apicomplexa</taxon>
        <taxon>Conoidasida</taxon>
        <taxon>Coccidia</taxon>
        <taxon>Eucoccidiorida</taxon>
        <taxon>Eimeriorina</taxon>
        <taxon>Cryptosporidiidae</taxon>
        <taxon>Cryptosporidium</taxon>
    </lineage>
</organism>
<protein>
    <recommendedName>
        <fullName evidence="2">RecQ mediated genome instability protein 1 OB-fold domain-containing protein</fullName>
    </recommendedName>
</protein>
<dbReference type="Gene3D" id="2.40.50.770">
    <property type="entry name" value="RecQ-mediated genome instability protein Rmi1, C-terminal domain"/>
    <property type="match status" value="1"/>
</dbReference>
<comment type="caution">
    <text evidence="3">The sequence shown here is derived from an EMBL/GenBank/DDBJ whole genome shotgun (WGS) entry which is preliminary data.</text>
</comment>
<evidence type="ECO:0000259" key="2">
    <source>
        <dbReference type="Pfam" id="PF08585"/>
    </source>
</evidence>
<accession>A0A9D5HYK6</accession>
<dbReference type="AlphaFoldDB" id="A0A9D5HYK6"/>
<dbReference type="Proteomes" id="UP001067231">
    <property type="component" value="Unassembled WGS sequence"/>
</dbReference>
<gene>
    <name evidence="3" type="ORF">OJ253_771</name>
</gene>
<dbReference type="OrthoDB" id="341511at2759"/>
<dbReference type="InterPro" id="IPR042470">
    <property type="entry name" value="RMI1_N_C_sf"/>
</dbReference>
<proteinExistence type="predicted"/>
<evidence type="ECO:0000256" key="1">
    <source>
        <dbReference type="SAM" id="MobiDB-lite"/>
    </source>
</evidence>
<dbReference type="InterPro" id="IPR013894">
    <property type="entry name" value="RMI1_OB"/>
</dbReference>
<feature type="region of interest" description="Disordered" evidence="1">
    <location>
        <begin position="201"/>
        <end position="238"/>
    </location>
</feature>
<dbReference type="Pfam" id="PF08585">
    <property type="entry name" value="RMI1_N_C"/>
    <property type="match status" value="1"/>
</dbReference>
<dbReference type="EMBL" id="JAPCXC010000011">
    <property type="protein sequence ID" value="KAJ1611776.1"/>
    <property type="molecule type" value="Genomic_DNA"/>
</dbReference>
<feature type="compositionally biased region" description="Polar residues" evidence="1">
    <location>
        <begin position="260"/>
        <end position="279"/>
    </location>
</feature>